<evidence type="ECO:0000256" key="6">
    <source>
        <dbReference type="ARBA" id="ARBA00022679"/>
    </source>
</evidence>
<dbReference type="SUPFAM" id="SSF82114">
    <property type="entry name" value="Riboflavin kinase-like"/>
    <property type="match status" value="1"/>
</dbReference>
<comment type="catalytic activity">
    <reaction evidence="13 15">
        <text>riboflavin + ATP = FMN + ADP + H(+)</text>
        <dbReference type="Rhea" id="RHEA:14357"/>
        <dbReference type="ChEBI" id="CHEBI:15378"/>
        <dbReference type="ChEBI" id="CHEBI:30616"/>
        <dbReference type="ChEBI" id="CHEBI:57986"/>
        <dbReference type="ChEBI" id="CHEBI:58210"/>
        <dbReference type="ChEBI" id="CHEBI:456216"/>
        <dbReference type="EC" id="2.7.1.26"/>
    </reaction>
</comment>
<keyword evidence="12" id="KW-0511">Multifunctional enzyme</keyword>
<evidence type="ECO:0000256" key="12">
    <source>
        <dbReference type="ARBA" id="ARBA00023268"/>
    </source>
</evidence>
<dbReference type="PANTHER" id="PTHR22749:SF6">
    <property type="entry name" value="RIBOFLAVIN KINASE"/>
    <property type="match status" value="1"/>
</dbReference>
<evidence type="ECO:0000313" key="18">
    <source>
        <dbReference type="Proteomes" id="UP000182409"/>
    </source>
</evidence>
<evidence type="ECO:0000256" key="5">
    <source>
        <dbReference type="ARBA" id="ARBA00022643"/>
    </source>
</evidence>
<dbReference type="GO" id="GO:0008531">
    <property type="term" value="F:riboflavin kinase activity"/>
    <property type="evidence" value="ECO:0007669"/>
    <property type="project" value="UniProtKB-UniRule"/>
</dbReference>
<dbReference type="GO" id="GO:0009398">
    <property type="term" value="P:FMN biosynthetic process"/>
    <property type="evidence" value="ECO:0007669"/>
    <property type="project" value="UniProtKB-UniRule"/>
</dbReference>
<keyword evidence="10 15" id="KW-0274">FAD</keyword>
<accession>A0A1H4QCL1</accession>
<dbReference type="EC" id="2.7.7.2" evidence="15"/>
<dbReference type="Gene3D" id="3.40.50.620">
    <property type="entry name" value="HUPs"/>
    <property type="match status" value="1"/>
</dbReference>
<keyword evidence="7 15" id="KW-0548">Nucleotidyltransferase</keyword>
<dbReference type="RefSeq" id="WP_074654620.1">
    <property type="nucleotide sequence ID" value="NZ_FNSD01000001.1"/>
</dbReference>
<dbReference type="InterPro" id="IPR014729">
    <property type="entry name" value="Rossmann-like_a/b/a_fold"/>
</dbReference>
<evidence type="ECO:0000256" key="11">
    <source>
        <dbReference type="ARBA" id="ARBA00022840"/>
    </source>
</evidence>
<dbReference type="AlphaFoldDB" id="A0A1H4QCL1"/>
<dbReference type="InterPro" id="IPR015865">
    <property type="entry name" value="Riboflavin_kinase_bac/euk"/>
</dbReference>
<evidence type="ECO:0000259" key="16">
    <source>
        <dbReference type="SMART" id="SM00904"/>
    </source>
</evidence>
<protein>
    <recommendedName>
        <fullName evidence="15">Riboflavin biosynthesis protein</fullName>
    </recommendedName>
    <domain>
        <recommendedName>
            <fullName evidence="15">Riboflavin kinase</fullName>
            <ecNumber evidence="15">2.7.1.26</ecNumber>
        </recommendedName>
        <alternativeName>
            <fullName evidence="15">Flavokinase</fullName>
        </alternativeName>
    </domain>
    <domain>
        <recommendedName>
            <fullName evidence="15">FMN adenylyltransferase</fullName>
            <ecNumber evidence="15">2.7.7.2</ecNumber>
        </recommendedName>
        <alternativeName>
            <fullName evidence="15">FAD pyrophosphorylase</fullName>
        </alternativeName>
        <alternativeName>
            <fullName evidence="15">FAD synthase</fullName>
        </alternativeName>
    </domain>
</protein>
<evidence type="ECO:0000256" key="1">
    <source>
        <dbReference type="ARBA" id="ARBA00002121"/>
    </source>
</evidence>
<dbReference type="GO" id="GO:0003919">
    <property type="term" value="F:FMN adenylyltransferase activity"/>
    <property type="evidence" value="ECO:0007669"/>
    <property type="project" value="UniProtKB-UniRule"/>
</dbReference>
<name>A0A1H4QCL1_9BACT</name>
<evidence type="ECO:0000256" key="9">
    <source>
        <dbReference type="ARBA" id="ARBA00022777"/>
    </source>
</evidence>
<dbReference type="SUPFAM" id="SSF52374">
    <property type="entry name" value="Nucleotidylyl transferase"/>
    <property type="match status" value="1"/>
</dbReference>
<dbReference type="GO" id="GO:0009231">
    <property type="term" value="P:riboflavin biosynthetic process"/>
    <property type="evidence" value="ECO:0007669"/>
    <property type="project" value="InterPro"/>
</dbReference>
<evidence type="ECO:0000256" key="14">
    <source>
        <dbReference type="ARBA" id="ARBA00049494"/>
    </source>
</evidence>
<dbReference type="InterPro" id="IPR015864">
    <property type="entry name" value="FAD_synthase"/>
</dbReference>
<keyword evidence="9 15" id="KW-0418">Kinase</keyword>
<evidence type="ECO:0000256" key="13">
    <source>
        <dbReference type="ARBA" id="ARBA00047880"/>
    </source>
</evidence>
<dbReference type="NCBIfam" id="TIGR00083">
    <property type="entry name" value="ribF"/>
    <property type="match status" value="1"/>
</dbReference>
<evidence type="ECO:0000256" key="3">
    <source>
        <dbReference type="ARBA" id="ARBA00005201"/>
    </source>
</evidence>
<evidence type="ECO:0000313" key="17">
    <source>
        <dbReference type="EMBL" id="SEC17331.1"/>
    </source>
</evidence>
<sequence>MIVFRSLAEVPADFGLTIVTIGNFDGVHCGHRTVISEVVARARAKGAKAVLVTLDPHPARVLRPESPLRLITPLPVKLELLKSTGLDAVLLLPFTQEFSRTSPRAFCETVLRDALHATEVHEGENFRFGYGAEADMHSLESLGAECCFTAHTFAPLTLGRQTVSSSRIRAVIAAGDMSAARHMLGRPFSVDSTPARGRGYGTQYAVPTINLAPYADLLPANGVYVTDLRVGTGASAVTFEGVTNIGNRPTFGEDSFAVETYLLRFHPIALDEATPLRMTFYKRLREERKWPSPEALKVQIGKDVARAERWFHLRRKLAKNPGAPPSRS</sequence>
<keyword evidence="4 15" id="KW-0285">Flavoprotein</keyword>
<dbReference type="EC" id="2.7.1.26" evidence="15"/>
<dbReference type="FunFam" id="3.40.50.620:FF:000021">
    <property type="entry name" value="Riboflavin biosynthesis protein"/>
    <property type="match status" value="1"/>
</dbReference>
<reference evidence="17 18" key="1">
    <citation type="submission" date="2016-10" db="EMBL/GenBank/DDBJ databases">
        <authorList>
            <person name="de Groot N.N."/>
        </authorList>
    </citation>
    <scope>NUCLEOTIDE SEQUENCE [LARGE SCALE GENOMIC DNA]</scope>
    <source>
        <strain evidence="17 18">AB35.6</strain>
    </source>
</reference>
<comment type="similarity">
    <text evidence="15">Belongs to the ribF family.</text>
</comment>
<evidence type="ECO:0000256" key="4">
    <source>
        <dbReference type="ARBA" id="ARBA00022630"/>
    </source>
</evidence>
<dbReference type="PIRSF" id="PIRSF004491">
    <property type="entry name" value="FAD_Synth"/>
    <property type="match status" value="1"/>
</dbReference>
<dbReference type="OrthoDB" id="9803667at2"/>
<gene>
    <name evidence="17" type="ORF">SAMN05443244_2832</name>
</gene>
<dbReference type="UniPathway" id="UPA00276">
    <property type="reaction ID" value="UER00406"/>
</dbReference>
<dbReference type="Pfam" id="PF01687">
    <property type="entry name" value="Flavokinase"/>
    <property type="match status" value="1"/>
</dbReference>
<dbReference type="Pfam" id="PF06574">
    <property type="entry name" value="FAD_syn"/>
    <property type="match status" value="1"/>
</dbReference>
<dbReference type="Gene3D" id="2.40.30.30">
    <property type="entry name" value="Riboflavin kinase-like"/>
    <property type="match status" value="1"/>
</dbReference>
<dbReference type="InterPro" id="IPR023468">
    <property type="entry name" value="Riboflavin_kinase"/>
</dbReference>
<comment type="catalytic activity">
    <reaction evidence="14 15">
        <text>FMN + ATP + H(+) = FAD + diphosphate</text>
        <dbReference type="Rhea" id="RHEA:17237"/>
        <dbReference type="ChEBI" id="CHEBI:15378"/>
        <dbReference type="ChEBI" id="CHEBI:30616"/>
        <dbReference type="ChEBI" id="CHEBI:33019"/>
        <dbReference type="ChEBI" id="CHEBI:57692"/>
        <dbReference type="ChEBI" id="CHEBI:58210"/>
        <dbReference type="EC" id="2.7.7.2"/>
    </reaction>
</comment>
<proteinExistence type="inferred from homology"/>
<organism evidence="17 18">
    <name type="scientific">Terriglobus roseus</name>
    <dbReference type="NCBI Taxonomy" id="392734"/>
    <lineage>
        <taxon>Bacteria</taxon>
        <taxon>Pseudomonadati</taxon>
        <taxon>Acidobacteriota</taxon>
        <taxon>Terriglobia</taxon>
        <taxon>Terriglobales</taxon>
        <taxon>Acidobacteriaceae</taxon>
        <taxon>Terriglobus</taxon>
    </lineage>
</organism>
<dbReference type="CDD" id="cd02064">
    <property type="entry name" value="FAD_synthetase_N"/>
    <property type="match status" value="1"/>
</dbReference>
<evidence type="ECO:0000256" key="2">
    <source>
        <dbReference type="ARBA" id="ARBA00004726"/>
    </source>
</evidence>
<keyword evidence="8 15" id="KW-0547">Nucleotide-binding</keyword>
<keyword evidence="5 15" id="KW-0288">FMN</keyword>
<feature type="domain" description="Riboflavin kinase" evidence="16">
    <location>
        <begin position="183"/>
        <end position="312"/>
    </location>
</feature>
<evidence type="ECO:0000256" key="8">
    <source>
        <dbReference type="ARBA" id="ARBA00022741"/>
    </source>
</evidence>
<dbReference type="UniPathway" id="UPA00277">
    <property type="reaction ID" value="UER00407"/>
</dbReference>
<comment type="pathway">
    <text evidence="3 15">Cofactor biosynthesis; FMN biosynthesis; FMN from riboflavin (ATP route): step 1/1.</text>
</comment>
<dbReference type="Proteomes" id="UP000182409">
    <property type="component" value="Unassembled WGS sequence"/>
</dbReference>
<dbReference type="GO" id="GO:0006747">
    <property type="term" value="P:FAD biosynthetic process"/>
    <property type="evidence" value="ECO:0007669"/>
    <property type="project" value="UniProtKB-UniRule"/>
</dbReference>
<comment type="function">
    <text evidence="1">Catalyzes the phosphorylation of riboflavin to FMN followed by the adenylation of FMN to FAD.</text>
</comment>
<dbReference type="InterPro" id="IPR023465">
    <property type="entry name" value="Riboflavin_kinase_dom_sf"/>
</dbReference>
<comment type="pathway">
    <text evidence="2 15">Cofactor biosynthesis; FAD biosynthesis; FAD from FMN: step 1/1.</text>
</comment>
<keyword evidence="6 15" id="KW-0808">Transferase</keyword>
<dbReference type="EMBL" id="FNSD01000001">
    <property type="protein sequence ID" value="SEC17331.1"/>
    <property type="molecule type" value="Genomic_DNA"/>
</dbReference>
<evidence type="ECO:0000256" key="15">
    <source>
        <dbReference type="PIRNR" id="PIRNR004491"/>
    </source>
</evidence>
<keyword evidence="11 15" id="KW-0067">ATP-binding</keyword>
<dbReference type="InterPro" id="IPR002606">
    <property type="entry name" value="Riboflavin_kinase_bac"/>
</dbReference>
<dbReference type="GO" id="GO:0005524">
    <property type="term" value="F:ATP binding"/>
    <property type="evidence" value="ECO:0007669"/>
    <property type="project" value="UniProtKB-UniRule"/>
</dbReference>
<evidence type="ECO:0000256" key="10">
    <source>
        <dbReference type="ARBA" id="ARBA00022827"/>
    </source>
</evidence>
<dbReference type="SMART" id="SM00904">
    <property type="entry name" value="Flavokinase"/>
    <property type="match status" value="1"/>
</dbReference>
<evidence type="ECO:0000256" key="7">
    <source>
        <dbReference type="ARBA" id="ARBA00022695"/>
    </source>
</evidence>
<dbReference type="PANTHER" id="PTHR22749">
    <property type="entry name" value="RIBOFLAVIN KINASE/FMN ADENYLYLTRANSFERASE"/>
    <property type="match status" value="1"/>
</dbReference>